<proteinExistence type="predicted"/>
<accession>A0A3S5CPJ1</accession>
<dbReference type="AlphaFoldDB" id="A0A3S5CPJ1"/>
<evidence type="ECO:0000313" key="1">
    <source>
        <dbReference type="EMBL" id="VEL25891.1"/>
    </source>
</evidence>
<evidence type="ECO:0000313" key="2">
    <source>
        <dbReference type="Proteomes" id="UP000784294"/>
    </source>
</evidence>
<organism evidence="1 2">
    <name type="scientific">Protopolystoma xenopodis</name>
    <dbReference type="NCBI Taxonomy" id="117903"/>
    <lineage>
        <taxon>Eukaryota</taxon>
        <taxon>Metazoa</taxon>
        <taxon>Spiralia</taxon>
        <taxon>Lophotrochozoa</taxon>
        <taxon>Platyhelminthes</taxon>
        <taxon>Monogenea</taxon>
        <taxon>Polyopisthocotylea</taxon>
        <taxon>Polystomatidea</taxon>
        <taxon>Polystomatidae</taxon>
        <taxon>Protopolystoma</taxon>
    </lineage>
</organism>
<comment type="caution">
    <text evidence="1">The sequence shown here is derived from an EMBL/GenBank/DDBJ whole genome shotgun (WGS) entry which is preliminary data.</text>
</comment>
<dbReference type="EMBL" id="CAAALY010076839">
    <property type="protein sequence ID" value="VEL25891.1"/>
    <property type="molecule type" value="Genomic_DNA"/>
</dbReference>
<sequence>MYRPSFHPLSDLVSKVNNLIWHTRDLSKLLLPHGLCDQKIEERVFISTTMFCEFFGALPRDEEVNGTLAIRTDQLWRWFKTPPFPELAEGWDCTNRYSCLGHLSTHWAGRPEMLARRFLAIISQFLRVGQLIISALKKHPITASSTDKSDSFRCFLATWLTLSSSVTIFVKLALVHWLWAPIFFEETLESKSGKIFVTPTMDSDFGSKSTLGQSSICFVRKA</sequence>
<protein>
    <submittedName>
        <fullName evidence="1">Uncharacterized protein</fullName>
    </submittedName>
</protein>
<keyword evidence="2" id="KW-1185">Reference proteome</keyword>
<reference evidence="1" key="1">
    <citation type="submission" date="2018-11" db="EMBL/GenBank/DDBJ databases">
        <authorList>
            <consortium name="Pathogen Informatics"/>
        </authorList>
    </citation>
    <scope>NUCLEOTIDE SEQUENCE</scope>
</reference>
<name>A0A3S5CPJ1_9PLAT</name>
<gene>
    <name evidence="1" type="ORF">PXEA_LOCUS19331</name>
</gene>
<dbReference type="Proteomes" id="UP000784294">
    <property type="component" value="Unassembled WGS sequence"/>
</dbReference>